<evidence type="ECO:0000313" key="2">
    <source>
        <dbReference type="EMBL" id="MBD1382980.1"/>
    </source>
</evidence>
<protein>
    <submittedName>
        <fullName evidence="2">HPr family phosphocarrier protein</fullName>
    </submittedName>
</protein>
<dbReference type="Proteomes" id="UP000626844">
    <property type="component" value="Unassembled WGS sequence"/>
</dbReference>
<organism evidence="2 3">
    <name type="scientific">Metabacillus arenae</name>
    <dbReference type="NCBI Taxonomy" id="2771434"/>
    <lineage>
        <taxon>Bacteria</taxon>
        <taxon>Bacillati</taxon>
        <taxon>Bacillota</taxon>
        <taxon>Bacilli</taxon>
        <taxon>Bacillales</taxon>
        <taxon>Bacillaceae</taxon>
        <taxon>Metabacillus</taxon>
    </lineage>
</organism>
<dbReference type="Gene3D" id="3.30.1340.10">
    <property type="entry name" value="HPr-like"/>
    <property type="match status" value="1"/>
</dbReference>
<feature type="domain" description="HPr" evidence="1">
    <location>
        <begin position="23"/>
        <end position="85"/>
    </location>
</feature>
<comment type="caution">
    <text evidence="2">The sequence shown here is derived from an EMBL/GenBank/DDBJ whole genome shotgun (WGS) entry which is preliminary data.</text>
</comment>
<dbReference type="InterPro" id="IPR000032">
    <property type="entry name" value="HPr-like"/>
</dbReference>
<dbReference type="SUPFAM" id="SSF55594">
    <property type="entry name" value="HPr-like"/>
    <property type="match status" value="1"/>
</dbReference>
<gene>
    <name evidence="2" type="ORF">IC621_22525</name>
</gene>
<evidence type="ECO:0000313" key="3">
    <source>
        <dbReference type="Proteomes" id="UP000626844"/>
    </source>
</evidence>
<sequence length="89" mass="9711">MEKKELTFPCQISSRIDLSKILQFVEKMSQFNSYIVIETSETTVNAKSLLGMCVFVAKITSGGTALLRASGPDAEIALNDLNNLLLGRS</sequence>
<accession>A0A926NLN3</accession>
<dbReference type="EMBL" id="JACXAI010000040">
    <property type="protein sequence ID" value="MBD1382980.1"/>
    <property type="molecule type" value="Genomic_DNA"/>
</dbReference>
<reference evidence="2" key="1">
    <citation type="submission" date="2020-09" db="EMBL/GenBank/DDBJ databases">
        <title>A novel bacterium of genus Bacillus, isolated from South China Sea.</title>
        <authorList>
            <person name="Huang H."/>
            <person name="Mo K."/>
            <person name="Hu Y."/>
        </authorList>
    </citation>
    <scope>NUCLEOTIDE SEQUENCE</scope>
    <source>
        <strain evidence="2">IB182487</strain>
    </source>
</reference>
<proteinExistence type="predicted"/>
<evidence type="ECO:0000259" key="1">
    <source>
        <dbReference type="Pfam" id="PF00381"/>
    </source>
</evidence>
<keyword evidence="3" id="KW-1185">Reference proteome</keyword>
<dbReference type="RefSeq" id="WP_191161694.1">
    <property type="nucleotide sequence ID" value="NZ_JACXAI010000040.1"/>
</dbReference>
<dbReference type="Pfam" id="PF00381">
    <property type="entry name" value="PTS-HPr"/>
    <property type="match status" value="1"/>
</dbReference>
<dbReference type="InterPro" id="IPR035895">
    <property type="entry name" value="HPr-like_sf"/>
</dbReference>
<name>A0A926NLN3_9BACI</name>
<dbReference type="AlphaFoldDB" id="A0A926NLN3"/>